<feature type="compositionally biased region" description="Acidic residues" evidence="10">
    <location>
        <begin position="73"/>
        <end position="83"/>
    </location>
</feature>
<dbReference type="Proteomes" id="UP001152622">
    <property type="component" value="Chromosome 20"/>
</dbReference>
<evidence type="ECO:0000256" key="8">
    <source>
        <dbReference type="ARBA" id="ARBA00043023"/>
    </source>
</evidence>
<sequence length="690" mass="79975">MGFPAHDTHARKVVGKLVNRAAQGPFSMFGGYEEREDYEDELYQERGDSSGSEVDSELEFKLYSQVHYSSHWDEEEEEEEQEEGQPQQEVREQSSKGVIVIDSDPEIITVSDVTEEEEGVCVAKGNKLQHLPPASRGQPHAHVASQPVLLSEGSEDVVLDSDSDSDSDEVESWMVLGQEKQDCDETIQLNLEGGAVVSSGEDEDDDRCWTISRKDVEAQISNQRLGPRRSTNRYYTGKSITCRSCNKTGHLSKNCPNPKKLPSCTLCASQAHLQKTCPNRHCSNCSLPGHCYDDCLERAYWHKQCHRCGMTGHFFDVCPDIWRQYHLTTKKGPLIRPDGEDAPRSPAYCYNCSRKGHFGFECSWRRMFNGTYPTTPYISHYDTPQDVRQRENRMRRKAQELQNAGLLQPTDAPQGDDREEGPPRKRMYVQNKTLEKKRKDEAPTAKATNAKKKKQQQKQQKSLQQQRKNQGQQQEWQLKNPQQQEQKNQEQQQEWQLKNPQQQQQQEQKNQEQQKKKQQKKQEWQQKKKQQKQQKKQEWQQKKQQEWQQQQQKPQTKQEWQQQQQEKRERQERHQELLQQQQQMKQQRKQLQQERQQKKQEQKQKRKMAAEKRKEQRTAKEGQPPTSGKREARAPTSVQRGGGQPASLRGRLSTGPQKGALGGAHAPPEGQWLLQRPLVDTNRGASASPV</sequence>
<feature type="compositionally biased region" description="Low complexity" evidence="10">
    <location>
        <begin position="546"/>
        <end position="564"/>
    </location>
</feature>
<feature type="domain" description="CCHC-type" evidence="11">
    <location>
        <begin position="349"/>
        <end position="362"/>
    </location>
</feature>
<dbReference type="InterPro" id="IPR051644">
    <property type="entry name" value="TRAMP_AT-DNA-binding"/>
</dbReference>
<dbReference type="Gene3D" id="4.10.60.10">
    <property type="entry name" value="Zinc finger, CCHC-type"/>
    <property type="match status" value="2"/>
</dbReference>
<dbReference type="FunFam" id="4.10.60.10:FF:000020">
    <property type="entry name" value="Zinc finger CCHC domain-containing protein 7"/>
    <property type="match status" value="1"/>
</dbReference>
<feature type="region of interest" description="Disordered" evidence="10">
    <location>
        <begin position="69"/>
        <end position="98"/>
    </location>
</feature>
<dbReference type="PANTHER" id="PTHR46543:SF1">
    <property type="entry name" value="ZINC FINGER CCHC DOMAIN-CONTAINING PROTEIN 7"/>
    <property type="match status" value="1"/>
</dbReference>
<evidence type="ECO:0000256" key="10">
    <source>
        <dbReference type="SAM" id="MobiDB-lite"/>
    </source>
</evidence>
<organism evidence="12 13">
    <name type="scientific">Synaphobranchus kaupii</name>
    <name type="common">Kaup's arrowtooth eel</name>
    <dbReference type="NCBI Taxonomy" id="118154"/>
    <lineage>
        <taxon>Eukaryota</taxon>
        <taxon>Metazoa</taxon>
        <taxon>Chordata</taxon>
        <taxon>Craniata</taxon>
        <taxon>Vertebrata</taxon>
        <taxon>Euteleostomi</taxon>
        <taxon>Actinopterygii</taxon>
        <taxon>Neopterygii</taxon>
        <taxon>Teleostei</taxon>
        <taxon>Anguilliformes</taxon>
        <taxon>Synaphobranchidae</taxon>
        <taxon>Synaphobranchus</taxon>
    </lineage>
</organism>
<dbReference type="GO" id="GO:0003723">
    <property type="term" value="F:RNA binding"/>
    <property type="evidence" value="ECO:0007669"/>
    <property type="project" value="TreeGrafter"/>
</dbReference>
<feature type="compositionally biased region" description="Basic and acidic residues" evidence="10">
    <location>
        <begin position="591"/>
        <end position="620"/>
    </location>
</feature>
<dbReference type="GO" id="GO:0031499">
    <property type="term" value="C:TRAMP complex"/>
    <property type="evidence" value="ECO:0007669"/>
    <property type="project" value="TreeGrafter"/>
</dbReference>
<evidence type="ECO:0000256" key="4">
    <source>
        <dbReference type="ARBA" id="ARBA00022771"/>
    </source>
</evidence>
<keyword evidence="2" id="KW-0479">Metal-binding</keyword>
<protein>
    <recommendedName>
        <fullName evidence="7">Zinc finger CCHC domain-containing protein 7</fullName>
    </recommendedName>
    <alternativeName>
        <fullName evidence="8">TRAMP-like complex RNA-binding factor ZCCHC7</fullName>
    </alternativeName>
</protein>
<evidence type="ECO:0000313" key="12">
    <source>
        <dbReference type="EMBL" id="KAJ8336054.1"/>
    </source>
</evidence>
<feature type="domain" description="CCHC-type" evidence="11">
    <location>
        <begin position="242"/>
        <end position="257"/>
    </location>
</feature>
<dbReference type="AlphaFoldDB" id="A0A9Q1EC33"/>
<dbReference type="EMBL" id="JAINUF010000020">
    <property type="protein sequence ID" value="KAJ8336054.1"/>
    <property type="molecule type" value="Genomic_DNA"/>
</dbReference>
<reference evidence="12" key="1">
    <citation type="journal article" date="2023" name="Science">
        <title>Genome structures resolve the early diversification of teleost fishes.</title>
        <authorList>
            <person name="Parey E."/>
            <person name="Louis A."/>
            <person name="Montfort J."/>
            <person name="Bouchez O."/>
            <person name="Roques C."/>
            <person name="Iampietro C."/>
            <person name="Lluch J."/>
            <person name="Castinel A."/>
            <person name="Donnadieu C."/>
            <person name="Desvignes T."/>
            <person name="Floi Bucao C."/>
            <person name="Jouanno E."/>
            <person name="Wen M."/>
            <person name="Mejri S."/>
            <person name="Dirks R."/>
            <person name="Jansen H."/>
            <person name="Henkel C."/>
            <person name="Chen W.J."/>
            <person name="Zahm M."/>
            <person name="Cabau C."/>
            <person name="Klopp C."/>
            <person name="Thompson A.W."/>
            <person name="Robinson-Rechavi M."/>
            <person name="Braasch I."/>
            <person name="Lecointre G."/>
            <person name="Bobe J."/>
            <person name="Postlethwait J.H."/>
            <person name="Berthelot C."/>
            <person name="Roest Crollius H."/>
            <person name="Guiguen Y."/>
        </authorList>
    </citation>
    <scope>NUCLEOTIDE SEQUENCE</scope>
    <source>
        <strain evidence="12">WJC10195</strain>
    </source>
</reference>
<evidence type="ECO:0000256" key="2">
    <source>
        <dbReference type="ARBA" id="ARBA00022723"/>
    </source>
</evidence>
<dbReference type="SUPFAM" id="SSF57756">
    <property type="entry name" value="Retrovirus zinc finger-like domains"/>
    <property type="match status" value="2"/>
</dbReference>
<evidence type="ECO:0000256" key="7">
    <source>
        <dbReference type="ARBA" id="ARBA00041190"/>
    </source>
</evidence>
<dbReference type="Pfam" id="PF00098">
    <property type="entry name" value="zf-CCHC"/>
    <property type="match status" value="1"/>
</dbReference>
<dbReference type="GO" id="GO:0071038">
    <property type="term" value="P:TRAMP-dependent tRNA surveillance pathway"/>
    <property type="evidence" value="ECO:0007669"/>
    <property type="project" value="TreeGrafter"/>
</dbReference>
<dbReference type="PROSITE" id="PS50158">
    <property type="entry name" value="ZF_CCHC"/>
    <property type="match status" value="3"/>
</dbReference>
<feature type="compositionally biased region" description="Basic and acidic residues" evidence="10">
    <location>
        <begin position="535"/>
        <end position="545"/>
    </location>
</feature>
<evidence type="ECO:0000256" key="5">
    <source>
        <dbReference type="ARBA" id="ARBA00022833"/>
    </source>
</evidence>
<evidence type="ECO:0000313" key="13">
    <source>
        <dbReference type="Proteomes" id="UP001152622"/>
    </source>
</evidence>
<proteinExistence type="predicted"/>
<dbReference type="InterPro" id="IPR001878">
    <property type="entry name" value="Znf_CCHC"/>
</dbReference>
<accession>A0A9Q1EC33</accession>
<keyword evidence="3" id="KW-0677">Repeat</keyword>
<evidence type="ECO:0000256" key="1">
    <source>
        <dbReference type="ARBA" id="ARBA00004604"/>
    </source>
</evidence>
<dbReference type="InterPro" id="IPR036875">
    <property type="entry name" value="Znf_CCHC_sf"/>
</dbReference>
<dbReference type="GO" id="GO:0071036">
    <property type="term" value="P:nuclear polyadenylation-dependent snoRNA catabolic process"/>
    <property type="evidence" value="ECO:0007669"/>
    <property type="project" value="TreeGrafter"/>
</dbReference>
<keyword evidence="4 9" id="KW-0863">Zinc-finger</keyword>
<keyword evidence="13" id="KW-1185">Reference proteome</keyword>
<name>A0A9Q1EC33_SYNKA</name>
<evidence type="ECO:0000259" key="11">
    <source>
        <dbReference type="PROSITE" id="PS50158"/>
    </source>
</evidence>
<dbReference type="GO" id="GO:0008270">
    <property type="term" value="F:zinc ion binding"/>
    <property type="evidence" value="ECO:0007669"/>
    <property type="project" value="UniProtKB-KW"/>
</dbReference>
<evidence type="ECO:0000256" key="3">
    <source>
        <dbReference type="ARBA" id="ARBA00022737"/>
    </source>
</evidence>
<feature type="compositionally biased region" description="Basic and acidic residues" evidence="10">
    <location>
        <begin position="565"/>
        <end position="576"/>
    </location>
</feature>
<dbReference type="OrthoDB" id="7608935at2759"/>
<feature type="compositionally biased region" description="Low complexity" evidence="10">
    <location>
        <begin position="577"/>
        <end position="590"/>
    </location>
</feature>
<keyword evidence="6" id="KW-0539">Nucleus</keyword>
<feature type="compositionally biased region" description="Basic and acidic residues" evidence="10">
    <location>
        <begin position="433"/>
        <end position="443"/>
    </location>
</feature>
<dbReference type="PANTHER" id="PTHR46543">
    <property type="entry name" value="ZINC FINGER CCHC DOMAIN-CONTAINING PROTEIN 7"/>
    <property type="match status" value="1"/>
</dbReference>
<keyword evidence="5" id="KW-0862">Zinc</keyword>
<feature type="domain" description="CCHC-type" evidence="11">
    <location>
        <begin position="305"/>
        <end position="320"/>
    </location>
</feature>
<feature type="compositionally biased region" description="Low complexity" evidence="10">
    <location>
        <begin position="457"/>
        <end position="508"/>
    </location>
</feature>
<comment type="caution">
    <text evidence="12">The sequence shown here is derived from an EMBL/GenBank/DDBJ whole genome shotgun (WGS) entry which is preliminary data.</text>
</comment>
<feature type="region of interest" description="Disordered" evidence="10">
    <location>
        <begin position="398"/>
        <end position="690"/>
    </location>
</feature>
<dbReference type="GO" id="GO:0071039">
    <property type="term" value="P:nuclear polyadenylation-dependent CUT catabolic process"/>
    <property type="evidence" value="ECO:0007669"/>
    <property type="project" value="TreeGrafter"/>
</dbReference>
<dbReference type="GO" id="GO:0071037">
    <property type="term" value="P:nuclear polyadenylation-dependent snRNA catabolic process"/>
    <property type="evidence" value="ECO:0007669"/>
    <property type="project" value="TreeGrafter"/>
</dbReference>
<evidence type="ECO:0000256" key="6">
    <source>
        <dbReference type="ARBA" id="ARBA00023242"/>
    </source>
</evidence>
<dbReference type="GO" id="GO:0071031">
    <property type="term" value="P:nuclear mRNA surveillance of mRNA 3'-end processing"/>
    <property type="evidence" value="ECO:0007669"/>
    <property type="project" value="TreeGrafter"/>
</dbReference>
<feature type="compositionally biased region" description="Basic and acidic residues" evidence="10">
    <location>
        <begin position="509"/>
        <end position="526"/>
    </location>
</feature>
<gene>
    <name evidence="12" type="ORF">SKAU_G00393970</name>
</gene>
<dbReference type="GO" id="GO:0005730">
    <property type="term" value="C:nucleolus"/>
    <property type="evidence" value="ECO:0007669"/>
    <property type="project" value="UniProtKB-SubCell"/>
</dbReference>
<dbReference type="GO" id="GO:0071035">
    <property type="term" value="P:nuclear polyadenylation-dependent rRNA catabolic process"/>
    <property type="evidence" value="ECO:0007669"/>
    <property type="project" value="TreeGrafter"/>
</dbReference>
<evidence type="ECO:0000256" key="9">
    <source>
        <dbReference type="PROSITE-ProRule" id="PRU00047"/>
    </source>
</evidence>
<dbReference type="SMART" id="SM00343">
    <property type="entry name" value="ZnF_C2HC"/>
    <property type="match status" value="5"/>
</dbReference>
<comment type="subcellular location">
    <subcellularLocation>
        <location evidence="1">Nucleus</location>
        <location evidence="1">Nucleolus</location>
    </subcellularLocation>
</comment>